<evidence type="ECO:0000313" key="11">
    <source>
        <dbReference type="EMBL" id="MEB4591106.1"/>
    </source>
</evidence>
<dbReference type="InterPro" id="IPR001917">
    <property type="entry name" value="Aminotrans_II_pyridoxalP_BS"/>
</dbReference>
<comment type="caution">
    <text evidence="11">The sequence shown here is derived from an EMBL/GenBank/DDBJ whole genome shotgun (WGS) entry which is preliminary data.</text>
</comment>
<comment type="catalytic activity">
    <reaction evidence="8 9">
        <text>6-carboxyhexanoyl-[ACP] + L-alanine + H(+) = (8S)-8-amino-7-oxononanoate + holo-[ACP] + CO2</text>
        <dbReference type="Rhea" id="RHEA:42288"/>
        <dbReference type="Rhea" id="RHEA-COMP:9685"/>
        <dbReference type="Rhea" id="RHEA-COMP:9955"/>
        <dbReference type="ChEBI" id="CHEBI:15378"/>
        <dbReference type="ChEBI" id="CHEBI:16526"/>
        <dbReference type="ChEBI" id="CHEBI:57972"/>
        <dbReference type="ChEBI" id="CHEBI:64479"/>
        <dbReference type="ChEBI" id="CHEBI:78846"/>
        <dbReference type="ChEBI" id="CHEBI:149468"/>
        <dbReference type="EC" id="2.3.1.47"/>
    </reaction>
</comment>
<evidence type="ECO:0000256" key="8">
    <source>
        <dbReference type="ARBA" id="ARBA00047715"/>
    </source>
</evidence>
<dbReference type="Pfam" id="PF00155">
    <property type="entry name" value="Aminotran_1_2"/>
    <property type="match status" value="1"/>
</dbReference>
<evidence type="ECO:0000256" key="3">
    <source>
        <dbReference type="ARBA" id="ARBA00010008"/>
    </source>
</evidence>
<keyword evidence="7 9" id="KW-0663">Pyridoxal phosphate</keyword>
<accession>A0ABU6CWA8</accession>
<comment type="subunit">
    <text evidence="4 9">Homodimer.</text>
</comment>
<evidence type="ECO:0000256" key="2">
    <source>
        <dbReference type="ARBA" id="ARBA00004746"/>
    </source>
</evidence>
<dbReference type="InterPro" id="IPR015422">
    <property type="entry name" value="PyrdxlP-dep_Trfase_small"/>
</dbReference>
<dbReference type="InterPro" id="IPR022834">
    <property type="entry name" value="AONS_Proteobacteria"/>
</dbReference>
<dbReference type="EMBL" id="JAYMYJ010000086">
    <property type="protein sequence ID" value="MEB4591106.1"/>
    <property type="molecule type" value="Genomic_DNA"/>
</dbReference>
<dbReference type="PANTHER" id="PTHR13693:SF100">
    <property type="entry name" value="8-AMINO-7-OXONONANOATE SYNTHASE"/>
    <property type="match status" value="1"/>
</dbReference>
<keyword evidence="12" id="KW-1185">Reference proteome</keyword>
<feature type="binding site" evidence="9">
    <location>
        <begin position="111"/>
        <end position="112"/>
    </location>
    <ligand>
        <name>pyridoxal 5'-phosphate</name>
        <dbReference type="ChEBI" id="CHEBI:597326"/>
    </ligand>
</feature>
<name>A0ABU6CWA8_9GAMM</name>
<evidence type="ECO:0000256" key="7">
    <source>
        <dbReference type="ARBA" id="ARBA00022898"/>
    </source>
</evidence>
<reference evidence="12" key="1">
    <citation type="submission" date="2023-07" db="EMBL/GenBank/DDBJ databases">
        <title>The carbon used by Thiothrix.</title>
        <authorList>
            <person name="Chen L."/>
        </authorList>
    </citation>
    <scope>NUCLEOTIDE SEQUENCE [LARGE SCALE GENOMIC DNA]</scope>
</reference>
<sequence length="392" mass="42103">MNPDPKFCKILTELDTRRSRHLYRRTRVADSPQQPHMTIDGKPMLSFCSNDYLGLASHPDVIRAFQQAANEYGVGSGAAHLVNGHSRPHQQLEEALAAFTGRDRALLFSTGYMANLGVANALLGKRSDIVYADRLNHASLIDAGLLSGAKLVRYPHNDTINLGKRLLAHDNPEATRLIMTDGIFSMDGDAAPVRKLALMARTHDAWLMVDDAHGIGVLGPTGGGLLEAEGLTQADVPILMGTLGKALGTAGAFVAGDGDLIEYLIQTARTWIYTTAQPPAVAAATLTSLQLAQTENWRREHLQALIRQFRQGVEQLGLPLLPSNTPIQPILVGGSEQAQAMSHKLEGRGILVTAIRPPTVPPDTARLRVTLSAAHSAADVERLLEALADSAA</sequence>
<dbReference type="NCBIfam" id="TIGR00858">
    <property type="entry name" value="bioF"/>
    <property type="match status" value="1"/>
</dbReference>
<comment type="pathway">
    <text evidence="2 9">Cofactor biosynthesis; biotin biosynthesis.</text>
</comment>
<proteinExistence type="inferred from homology"/>
<feature type="modified residue" description="N6-(pyridoxal phosphate)lysine" evidence="9">
    <location>
        <position position="245"/>
    </location>
</feature>
<evidence type="ECO:0000256" key="6">
    <source>
        <dbReference type="ARBA" id="ARBA00022756"/>
    </source>
</evidence>
<dbReference type="InterPro" id="IPR050087">
    <property type="entry name" value="AON_synthase_class-II"/>
</dbReference>
<feature type="binding site" evidence="9">
    <location>
        <position position="242"/>
    </location>
    <ligand>
        <name>pyridoxal 5'-phosphate</name>
        <dbReference type="ChEBI" id="CHEBI:597326"/>
    </ligand>
</feature>
<comment type="function">
    <text evidence="9">Catalyzes the decarboxylative condensation of pimeloyl-[acyl-carrier protein] and L-alanine to produce 8-amino-7-oxononanoate (AON), [acyl-carrier protein], and carbon dioxide.</text>
</comment>
<dbReference type="Gene3D" id="3.90.1150.10">
    <property type="entry name" value="Aspartate Aminotransferase, domain 1"/>
    <property type="match status" value="1"/>
</dbReference>
<feature type="binding site" evidence="9">
    <location>
        <position position="359"/>
    </location>
    <ligand>
        <name>substrate</name>
    </ligand>
</feature>
<dbReference type="CDD" id="cd06454">
    <property type="entry name" value="KBL_like"/>
    <property type="match status" value="1"/>
</dbReference>
<evidence type="ECO:0000259" key="10">
    <source>
        <dbReference type="Pfam" id="PF00155"/>
    </source>
</evidence>
<dbReference type="InterPro" id="IPR004723">
    <property type="entry name" value="AONS_Archaea/Proteobacteria"/>
</dbReference>
<evidence type="ECO:0000256" key="1">
    <source>
        <dbReference type="ARBA" id="ARBA00001933"/>
    </source>
</evidence>
<dbReference type="EC" id="2.3.1.47" evidence="9"/>
<feature type="domain" description="Aminotransferase class I/classII large" evidence="10">
    <location>
        <begin position="43"/>
        <end position="387"/>
    </location>
</feature>
<feature type="binding site" evidence="9">
    <location>
        <position position="213"/>
    </location>
    <ligand>
        <name>pyridoxal 5'-phosphate</name>
        <dbReference type="ChEBI" id="CHEBI:597326"/>
    </ligand>
</feature>
<keyword evidence="6 9" id="KW-0093">Biotin biosynthesis</keyword>
<dbReference type="GO" id="GO:0008710">
    <property type="term" value="F:8-amino-7-oxononanoate synthase activity"/>
    <property type="evidence" value="ECO:0007669"/>
    <property type="project" value="UniProtKB-EC"/>
</dbReference>
<feature type="binding site" evidence="9">
    <location>
        <position position="137"/>
    </location>
    <ligand>
        <name>substrate</name>
    </ligand>
</feature>
<dbReference type="RefSeq" id="WP_324694492.1">
    <property type="nucleotide sequence ID" value="NZ_JAYMYJ010000086.1"/>
</dbReference>
<feature type="binding site" evidence="9">
    <location>
        <position position="24"/>
    </location>
    <ligand>
        <name>substrate</name>
    </ligand>
</feature>
<gene>
    <name evidence="9 11" type="primary">bioF</name>
    <name evidence="11" type="ORF">VSS37_08965</name>
</gene>
<evidence type="ECO:0000256" key="4">
    <source>
        <dbReference type="ARBA" id="ARBA00011738"/>
    </source>
</evidence>
<keyword evidence="5 9" id="KW-0808">Transferase</keyword>
<comment type="similarity">
    <text evidence="3 9">Belongs to the class-II pyridoxal-phosphate-dependent aminotransferase family. BioF subfamily.</text>
</comment>
<dbReference type="Proteomes" id="UP001308005">
    <property type="component" value="Unassembled WGS sequence"/>
</dbReference>
<dbReference type="HAMAP" id="MF_01693">
    <property type="entry name" value="BioF_aminotrans_2"/>
    <property type="match status" value="1"/>
</dbReference>
<evidence type="ECO:0000256" key="5">
    <source>
        <dbReference type="ARBA" id="ARBA00022679"/>
    </source>
</evidence>
<dbReference type="InterPro" id="IPR015421">
    <property type="entry name" value="PyrdxlP-dep_Trfase_major"/>
</dbReference>
<dbReference type="InterPro" id="IPR004839">
    <property type="entry name" value="Aminotransferase_I/II_large"/>
</dbReference>
<dbReference type="PANTHER" id="PTHR13693">
    <property type="entry name" value="CLASS II AMINOTRANSFERASE/8-AMINO-7-OXONONANOATE SYNTHASE"/>
    <property type="match status" value="1"/>
</dbReference>
<dbReference type="Gene3D" id="3.40.640.10">
    <property type="entry name" value="Type I PLP-dependent aspartate aminotransferase-like (Major domain)"/>
    <property type="match status" value="1"/>
</dbReference>
<dbReference type="InterPro" id="IPR015424">
    <property type="entry name" value="PyrdxlP-dep_Trfase"/>
</dbReference>
<feature type="binding site" evidence="9">
    <location>
        <position position="185"/>
    </location>
    <ligand>
        <name>pyridoxal 5'-phosphate</name>
        <dbReference type="ChEBI" id="CHEBI:597326"/>
    </ligand>
</feature>
<comment type="cofactor">
    <cofactor evidence="1 9">
        <name>pyridoxal 5'-phosphate</name>
        <dbReference type="ChEBI" id="CHEBI:597326"/>
    </cofactor>
</comment>
<evidence type="ECO:0000256" key="9">
    <source>
        <dbReference type="HAMAP-Rule" id="MF_01693"/>
    </source>
</evidence>
<evidence type="ECO:0000313" key="12">
    <source>
        <dbReference type="Proteomes" id="UP001308005"/>
    </source>
</evidence>
<dbReference type="PROSITE" id="PS00599">
    <property type="entry name" value="AA_TRANSFER_CLASS_2"/>
    <property type="match status" value="1"/>
</dbReference>
<dbReference type="SUPFAM" id="SSF53383">
    <property type="entry name" value="PLP-dependent transferases"/>
    <property type="match status" value="1"/>
</dbReference>
<organism evidence="11 12">
    <name type="scientific">Candidatus Thiothrix phosphatis</name>
    <dbReference type="NCBI Taxonomy" id="3112415"/>
    <lineage>
        <taxon>Bacteria</taxon>
        <taxon>Pseudomonadati</taxon>
        <taxon>Pseudomonadota</taxon>
        <taxon>Gammaproteobacteria</taxon>
        <taxon>Thiotrichales</taxon>
        <taxon>Thiotrichaceae</taxon>
        <taxon>Thiothrix</taxon>
    </lineage>
</organism>
<protein>
    <recommendedName>
        <fullName evidence="9">8-amino-7-oxononanoate synthase</fullName>
        <shortName evidence="9">AONS</shortName>
        <ecNumber evidence="9">2.3.1.47</ecNumber>
    </recommendedName>
    <alternativeName>
        <fullName evidence="9">7-keto-8-amino-pelargonic acid synthase</fullName>
        <shortName evidence="9">7-KAP synthase</shortName>
        <shortName evidence="9">KAPA synthase</shortName>
    </alternativeName>
    <alternativeName>
        <fullName evidence="9">8-amino-7-ketopelargonate synthase</fullName>
    </alternativeName>
</protein>
<keyword evidence="11" id="KW-0012">Acyltransferase</keyword>